<dbReference type="InterPro" id="IPR051781">
    <property type="entry name" value="Metallo-dep_Hydrolase"/>
</dbReference>
<dbReference type="GeneID" id="54456700"/>
<keyword evidence="3" id="KW-1185">Reference proteome</keyword>
<feature type="domain" description="Amidohydrolase-related" evidence="1">
    <location>
        <begin position="96"/>
        <end position="455"/>
    </location>
</feature>
<dbReference type="InterPro" id="IPR032466">
    <property type="entry name" value="Metal_Hydrolase"/>
</dbReference>
<keyword evidence="2" id="KW-0378">Hydrolase</keyword>
<dbReference type="Proteomes" id="UP000504636">
    <property type="component" value="Unplaced"/>
</dbReference>
<dbReference type="PANTHER" id="PTHR43135:SF3">
    <property type="entry name" value="ALPHA-D-RIBOSE 1-METHYLPHOSPHONATE 5-TRIPHOSPHATE DIPHOSPHATASE"/>
    <property type="match status" value="1"/>
</dbReference>
<reference evidence="4" key="3">
    <citation type="submission" date="2025-04" db="UniProtKB">
        <authorList>
            <consortium name="RefSeq"/>
        </authorList>
    </citation>
    <scope>IDENTIFICATION</scope>
    <source>
        <strain evidence="4">CBS 304.34</strain>
    </source>
</reference>
<sequence>MSQLAIRQATNNYQTYYKPYDSSTSPTTPTLSDPLQHDPTLTLITTDLLIPGRGPPTKATAVVLSSKTNKILFVGPIPSLPPKYTHLPHTHTHVPILLPGLWDCHCHFHGATTLNLTPIATTHPATAGARLARSAADTLAAGFTSVRELGGYAPEIASAIEDGIIPGPTIYSAGAALSQTAGHGDLFDLPVGWVWQCQGVGAGISPLCIADGVEECRKAVRLQIRRGAKVIKVLASGGVLSIADNPLYQQFSDEELRVVVEEAGRAHRVVAAHVHGKEGVMAALRAGVRTVEHGTWLDEEAMEVMKEKGVILVATRTIVKEAMKNKDLMSPESAKKMMEVIEQSDRMYAAAIKAGVKIALGTDLGISTPGQGLSHGNNGGEFAYAVESGMTPLEAIEAGTANAPETLGEQAPLSGQIREGYDADVIAVVGNPLEDIKVLGSAKNISHVWKRGELVKSPS</sequence>
<dbReference type="EMBL" id="MU003705">
    <property type="protein sequence ID" value="KAF2807149.1"/>
    <property type="molecule type" value="Genomic_DNA"/>
</dbReference>
<dbReference type="CDD" id="cd01299">
    <property type="entry name" value="Met_dep_hydrolase_A"/>
    <property type="match status" value="1"/>
</dbReference>
<dbReference type="GO" id="GO:0016810">
    <property type="term" value="F:hydrolase activity, acting on carbon-nitrogen (but not peptide) bonds"/>
    <property type="evidence" value="ECO:0007669"/>
    <property type="project" value="InterPro"/>
</dbReference>
<name>A0A6A6YEW6_9PEZI</name>
<dbReference type="OrthoDB" id="194468at2759"/>
<gene>
    <name evidence="2 4" type="ORF">BDZ99DRAFT_392726</name>
</gene>
<dbReference type="InterPro" id="IPR011059">
    <property type="entry name" value="Metal-dep_hydrolase_composite"/>
</dbReference>
<proteinExistence type="predicted"/>
<dbReference type="Gene3D" id="2.30.40.10">
    <property type="entry name" value="Urease, subunit C, domain 1"/>
    <property type="match status" value="1"/>
</dbReference>
<organism evidence="2">
    <name type="scientific">Mytilinidion resinicola</name>
    <dbReference type="NCBI Taxonomy" id="574789"/>
    <lineage>
        <taxon>Eukaryota</taxon>
        <taxon>Fungi</taxon>
        <taxon>Dikarya</taxon>
        <taxon>Ascomycota</taxon>
        <taxon>Pezizomycotina</taxon>
        <taxon>Dothideomycetes</taxon>
        <taxon>Pleosporomycetidae</taxon>
        <taxon>Mytilinidiales</taxon>
        <taxon>Mytilinidiaceae</taxon>
        <taxon>Mytilinidion</taxon>
    </lineage>
</organism>
<evidence type="ECO:0000313" key="3">
    <source>
        <dbReference type="Proteomes" id="UP000504636"/>
    </source>
</evidence>
<protein>
    <submittedName>
        <fullName evidence="2 4">Amidohydrolase</fullName>
    </submittedName>
</protein>
<dbReference type="Pfam" id="PF01979">
    <property type="entry name" value="Amidohydro_1"/>
    <property type="match status" value="1"/>
</dbReference>
<evidence type="ECO:0000259" key="1">
    <source>
        <dbReference type="Pfam" id="PF01979"/>
    </source>
</evidence>
<dbReference type="PANTHER" id="PTHR43135">
    <property type="entry name" value="ALPHA-D-RIBOSE 1-METHYLPHOSPHONATE 5-TRIPHOSPHATE DIPHOSPHATASE"/>
    <property type="match status" value="1"/>
</dbReference>
<reference evidence="4" key="2">
    <citation type="submission" date="2020-04" db="EMBL/GenBank/DDBJ databases">
        <authorList>
            <consortium name="NCBI Genome Project"/>
        </authorList>
    </citation>
    <scope>NUCLEOTIDE SEQUENCE</scope>
    <source>
        <strain evidence="4">CBS 304.34</strain>
    </source>
</reference>
<dbReference type="AlphaFoldDB" id="A0A6A6YEW6"/>
<dbReference type="InterPro" id="IPR057744">
    <property type="entry name" value="OTAase-like"/>
</dbReference>
<evidence type="ECO:0000313" key="2">
    <source>
        <dbReference type="EMBL" id="KAF2807149.1"/>
    </source>
</evidence>
<dbReference type="InterPro" id="IPR006680">
    <property type="entry name" value="Amidohydro-rel"/>
</dbReference>
<reference evidence="2 4" key="1">
    <citation type="journal article" date="2020" name="Stud. Mycol.">
        <title>101 Dothideomycetes genomes: a test case for predicting lifestyles and emergence of pathogens.</title>
        <authorList>
            <person name="Haridas S."/>
            <person name="Albert R."/>
            <person name="Binder M."/>
            <person name="Bloem J."/>
            <person name="Labutti K."/>
            <person name="Salamov A."/>
            <person name="Andreopoulos B."/>
            <person name="Baker S."/>
            <person name="Barry K."/>
            <person name="Bills G."/>
            <person name="Bluhm B."/>
            <person name="Cannon C."/>
            <person name="Castanera R."/>
            <person name="Culley D."/>
            <person name="Daum C."/>
            <person name="Ezra D."/>
            <person name="Gonzalez J."/>
            <person name="Henrissat B."/>
            <person name="Kuo A."/>
            <person name="Liang C."/>
            <person name="Lipzen A."/>
            <person name="Lutzoni F."/>
            <person name="Magnuson J."/>
            <person name="Mondo S."/>
            <person name="Nolan M."/>
            <person name="Ohm R."/>
            <person name="Pangilinan J."/>
            <person name="Park H.-J."/>
            <person name="Ramirez L."/>
            <person name="Alfaro M."/>
            <person name="Sun H."/>
            <person name="Tritt A."/>
            <person name="Yoshinaga Y."/>
            <person name="Zwiers L.-H."/>
            <person name="Turgeon B."/>
            <person name="Goodwin S."/>
            <person name="Spatafora J."/>
            <person name="Crous P."/>
            <person name="Grigoriev I."/>
        </authorList>
    </citation>
    <scope>NUCLEOTIDE SEQUENCE</scope>
    <source>
        <strain evidence="2 4">CBS 304.34</strain>
    </source>
</reference>
<dbReference type="SUPFAM" id="SSF51556">
    <property type="entry name" value="Metallo-dependent hydrolases"/>
    <property type="match status" value="1"/>
</dbReference>
<evidence type="ECO:0000313" key="4">
    <source>
        <dbReference type="RefSeq" id="XP_033574113.1"/>
    </source>
</evidence>
<accession>A0A6A6YEW6</accession>
<dbReference type="SUPFAM" id="SSF51338">
    <property type="entry name" value="Composite domain of metallo-dependent hydrolases"/>
    <property type="match status" value="2"/>
</dbReference>
<dbReference type="Gene3D" id="3.20.20.140">
    <property type="entry name" value="Metal-dependent hydrolases"/>
    <property type="match status" value="1"/>
</dbReference>
<dbReference type="RefSeq" id="XP_033574113.1">
    <property type="nucleotide sequence ID" value="XM_033715807.1"/>
</dbReference>